<gene>
    <name evidence="1" type="ORF">D2V04_08440</name>
</gene>
<dbReference type="SUPFAM" id="SSF51735">
    <property type="entry name" value="NAD(P)-binding Rossmann-fold domains"/>
    <property type="match status" value="1"/>
</dbReference>
<dbReference type="EMBL" id="QXFK01000016">
    <property type="protein sequence ID" value="RIV77923.1"/>
    <property type="molecule type" value="Genomic_DNA"/>
</dbReference>
<dbReference type="Gene3D" id="3.40.50.720">
    <property type="entry name" value="NAD(P)-binding Rossmann-like Domain"/>
    <property type="match status" value="1"/>
</dbReference>
<organism evidence="1 2">
    <name type="scientific">Pelagerythrobacter aerophilus</name>
    <dbReference type="NCBI Taxonomy" id="2306995"/>
    <lineage>
        <taxon>Bacteria</taxon>
        <taxon>Pseudomonadati</taxon>
        <taxon>Pseudomonadota</taxon>
        <taxon>Alphaproteobacteria</taxon>
        <taxon>Sphingomonadales</taxon>
        <taxon>Erythrobacteraceae</taxon>
        <taxon>Pelagerythrobacter</taxon>
    </lineage>
</organism>
<name>A0A418NGZ8_9SPHN</name>
<accession>A0A418NGZ8</accession>
<sequence>MRAALANPAVAVRFNLSYAKAIAPERWRGKGRFVVGDTTSEAPTWEKLMAEEARLASSKDEPTSGVVLVTGASGFIGSAVIERLGESYT</sequence>
<protein>
    <submittedName>
        <fullName evidence="1">Uncharacterized protein</fullName>
    </submittedName>
</protein>
<proteinExistence type="predicted"/>
<reference evidence="1 2" key="1">
    <citation type="submission" date="2018-08" db="EMBL/GenBank/DDBJ databases">
        <title>Altererythrobacter sp.Ery1 and Ery12, the genome sequencing of novel strains in genus Alterythrobacter.</title>
        <authorList>
            <person name="Cheng H."/>
            <person name="Wu Y.-H."/>
            <person name="Fang C."/>
            <person name="Xu X.-W."/>
        </authorList>
    </citation>
    <scope>NUCLEOTIDE SEQUENCE [LARGE SCALE GENOMIC DNA]</scope>
    <source>
        <strain evidence="1 2">Ery1</strain>
    </source>
</reference>
<dbReference type="RefSeq" id="WP_119513030.1">
    <property type="nucleotide sequence ID" value="NZ_QXFK01000016.1"/>
</dbReference>
<dbReference type="InterPro" id="IPR036291">
    <property type="entry name" value="NAD(P)-bd_dom_sf"/>
</dbReference>
<keyword evidence="2" id="KW-1185">Reference proteome</keyword>
<evidence type="ECO:0000313" key="1">
    <source>
        <dbReference type="EMBL" id="RIV77923.1"/>
    </source>
</evidence>
<dbReference type="Proteomes" id="UP000285092">
    <property type="component" value="Unassembled WGS sequence"/>
</dbReference>
<evidence type="ECO:0000313" key="2">
    <source>
        <dbReference type="Proteomes" id="UP000285092"/>
    </source>
</evidence>
<comment type="caution">
    <text evidence="1">The sequence shown here is derived from an EMBL/GenBank/DDBJ whole genome shotgun (WGS) entry which is preliminary data.</text>
</comment>
<dbReference type="AlphaFoldDB" id="A0A418NGZ8"/>